<proteinExistence type="predicted"/>
<keyword evidence="2" id="KW-1185">Reference proteome</keyword>
<organism evidence="1 2">
    <name type="scientific">Pleuronectes platessa</name>
    <name type="common">European plaice</name>
    <dbReference type="NCBI Taxonomy" id="8262"/>
    <lineage>
        <taxon>Eukaryota</taxon>
        <taxon>Metazoa</taxon>
        <taxon>Chordata</taxon>
        <taxon>Craniata</taxon>
        <taxon>Vertebrata</taxon>
        <taxon>Euteleostomi</taxon>
        <taxon>Actinopterygii</taxon>
        <taxon>Neopterygii</taxon>
        <taxon>Teleostei</taxon>
        <taxon>Neoteleostei</taxon>
        <taxon>Acanthomorphata</taxon>
        <taxon>Carangaria</taxon>
        <taxon>Pleuronectiformes</taxon>
        <taxon>Pleuronectoidei</taxon>
        <taxon>Pleuronectidae</taxon>
        <taxon>Pleuronectes</taxon>
    </lineage>
</organism>
<gene>
    <name evidence="1" type="ORF">PLEPLA_LOCUS47027</name>
</gene>
<dbReference type="EMBL" id="CADEAL010004421">
    <property type="protein sequence ID" value="CAB1459190.1"/>
    <property type="molecule type" value="Genomic_DNA"/>
</dbReference>
<sequence length="157" mass="17056">MSLWSRVSVVITCLCGHVSLWSRVSVVITCLRGHVSPWSRVSVVITCLCGHVSLWSRVSVVTCLRGHVSPWSSHVSVVTCLLRSDQFHPSLCFTLFDNSLFSSLAPNGGAPFSDQRVAWGRGRTSPPHHRTSSQLVGVPVAEAVCGGRPGSSVFTRW</sequence>
<protein>
    <submittedName>
        <fullName evidence="1">Uncharacterized protein</fullName>
    </submittedName>
</protein>
<accession>A0A9N7W2Z7</accession>
<reference evidence="1" key="1">
    <citation type="submission" date="2020-03" db="EMBL/GenBank/DDBJ databases">
        <authorList>
            <person name="Weist P."/>
        </authorList>
    </citation>
    <scope>NUCLEOTIDE SEQUENCE</scope>
</reference>
<comment type="caution">
    <text evidence="1">The sequence shown here is derived from an EMBL/GenBank/DDBJ whole genome shotgun (WGS) entry which is preliminary data.</text>
</comment>
<dbReference type="Proteomes" id="UP001153269">
    <property type="component" value="Unassembled WGS sequence"/>
</dbReference>
<name>A0A9N7W2Z7_PLEPL</name>
<evidence type="ECO:0000313" key="1">
    <source>
        <dbReference type="EMBL" id="CAB1459190.1"/>
    </source>
</evidence>
<evidence type="ECO:0000313" key="2">
    <source>
        <dbReference type="Proteomes" id="UP001153269"/>
    </source>
</evidence>
<dbReference type="AlphaFoldDB" id="A0A9N7W2Z7"/>